<keyword evidence="4" id="KW-0805">Transcription regulation</keyword>
<evidence type="ECO:0000256" key="5">
    <source>
        <dbReference type="ARBA" id="ARBA00023125"/>
    </source>
</evidence>
<dbReference type="Gene3D" id="3.30.1490.190">
    <property type="match status" value="1"/>
</dbReference>
<feature type="binding site" evidence="7">
    <location>
        <position position="151"/>
    </location>
    <ligand>
        <name>Zn(2+)</name>
        <dbReference type="ChEBI" id="CHEBI:29105"/>
    </ligand>
</feature>
<comment type="cofactor">
    <cofactor evidence="7">
        <name>Zn(2+)</name>
        <dbReference type="ChEBI" id="CHEBI:29105"/>
    </cofactor>
    <text evidence="7">Binds 1 zinc ion per subunit.</text>
</comment>
<dbReference type="GO" id="GO:1900376">
    <property type="term" value="P:regulation of secondary metabolite biosynthetic process"/>
    <property type="evidence" value="ECO:0007669"/>
    <property type="project" value="TreeGrafter"/>
</dbReference>
<dbReference type="GO" id="GO:0045892">
    <property type="term" value="P:negative regulation of DNA-templated transcription"/>
    <property type="evidence" value="ECO:0007669"/>
    <property type="project" value="TreeGrafter"/>
</dbReference>
<dbReference type="InterPro" id="IPR036390">
    <property type="entry name" value="WH_DNA-bd_sf"/>
</dbReference>
<evidence type="ECO:0000313" key="8">
    <source>
        <dbReference type="EMBL" id="CUH75833.1"/>
    </source>
</evidence>
<evidence type="ECO:0000256" key="2">
    <source>
        <dbReference type="ARBA" id="ARBA00022491"/>
    </source>
</evidence>
<dbReference type="Proteomes" id="UP000054935">
    <property type="component" value="Unassembled WGS sequence"/>
</dbReference>
<accession>A0A0N7LYU4</accession>
<evidence type="ECO:0000256" key="1">
    <source>
        <dbReference type="ARBA" id="ARBA00007957"/>
    </source>
</evidence>
<dbReference type="InterPro" id="IPR043135">
    <property type="entry name" value="Fur_C"/>
</dbReference>
<keyword evidence="6" id="KW-0804">Transcription</keyword>
<keyword evidence="3 7" id="KW-0862">Zinc</keyword>
<feature type="binding site" evidence="7">
    <location>
        <position position="154"/>
    </location>
    <ligand>
        <name>Zn(2+)</name>
        <dbReference type="ChEBI" id="CHEBI:29105"/>
    </ligand>
</feature>
<gene>
    <name evidence="8" type="primary">zur</name>
    <name evidence="8" type="ORF">TRN7648_00644</name>
</gene>
<sequence>MDPVGFETHDHAHCMASALAKAEEECAEKGLQLTPVRRRVLEILLEQHRALGAYDVLEHLRAEKLGSQPPVAYRALDFLVSHGFAHRIERLNAFIACSHPGERHAPCFLICRECSAVVEAPGRQAAQALREAAAQLGFGVERVAIEAEGLCPACGPAA</sequence>
<evidence type="ECO:0000256" key="4">
    <source>
        <dbReference type="ARBA" id="ARBA00023015"/>
    </source>
</evidence>
<feature type="binding site" evidence="7">
    <location>
        <position position="111"/>
    </location>
    <ligand>
        <name>Zn(2+)</name>
        <dbReference type="ChEBI" id="CHEBI:29105"/>
    </ligand>
</feature>
<organism evidence="8 9">
    <name type="scientific">Tropicibacter naphthalenivorans</name>
    <dbReference type="NCBI Taxonomy" id="441103"/>
    <lineage>
        <taxon>Bacteria</taxon>
        <taxon>Pseudomonadati</taxon>
        <taxon>Pseudomonadota</taxon>
        <taxon>Alphaproteobacteria</taxon>
        <taxon>Rhodobacterales</taxon>
        <taxon>Roseobacteraceae</taxon>
        <taxon>Tropicibacter</taxon>
    </lineage>
</organism>
<dbReference type="STRING" id="441103.TRN7648_00644"/>
<keyword evidence="9" id="KW-1185">Reference proteome</keyword>
<dbReference type="SUPFAM" id="SSF46785">
    <property type="entry name" value="Winged helix' DNA-binding domain"/>
    <property type="match status" value="1"/>
</dbReference>
<evidence type="ECO:0000313" key="9">
    <source>
        <dbReference type="Proteomes" id="UP000054935"/>
    </source>
</evidence>
<evidence type="ECO:0000256" key="6">
    <source>
        <dbReference type="ARBA" id="ARBA00023163"/>
    </source>
</evidence>
<evidence type="ECO:0000256" key="7">
    <source>
        <dbReference type="PIRSR" id="PIRSR602481-1"/>
    </source>
</evidence>
<dbReference type="Pfam" id="PF01475">
    <property type="entry name" value="FUR"/>
    <property type="match status" value="1"/>
</dbReference>
<dbReference type="EMBL" id="CYSE01000001">
    <property type="protein sequence ID" value="CUH75833.1"/>
    <property type="molecule type" value="Genomic_DNA"/>
</dbReference>
<dbReference type="GO" id="GO:0005829">
    <property type="term" value="C:cytosol"/>
    <property type="evidence" value="ECO:0007669"/>
    <property type="project" value="TreeGrafter"/>
</dbReference>
<evidence type="ECO:0000256" key="3">
    <source>
        <dbReference type="ARBA" id="ARBA00022833"/>
    </source>
</evidence>
<name>A0A0N7LYU4_9RHOB</name>
<reference evidence="8 9" key="1">
    <citation type="submission" date="2015-09" db="EMBL/GenBank/DDBJ databases">
        <authorList>
            <consortium name="Swine Surveillance"/>
        </authorList>
    </citation>
    <scope>NUCLEOTIDE SEQUENCE [LARGE SCALE GENOMIC DNA]</scope>
    <source>
        <strain evidence="8 9">CECT 7648</strain>
    </source>
</reference>
<dbReference type="OrthoDB" id="9801127at2"/>
<feature type="binding site" evidence="7">
    <location>
        <position position="114"/>
    </location>
    <ligand>
        <name>Zn(2+)</name>
        <dbReference type="ChEBI" id="CHEBI:29105"/>
    </ligand>
</feature>
<dbReference type="Gene3D" id="1.10.10.10">
    <property type="entry name" value="Winged helix-like DNA-binding domain superfamily/Winged helix DNA-binding domain"/>
    <property type="match status" value="1"/>
</dbReference>
<keyword evidence="2" id="KW-0678">Repressor</keyword>
<dbReference type="InterPro" id="IPR002481">
    <property type="entry name" value="FUR"/>
</dbReference>
<dbReference type="GO" id="GO:0008270">
    <property type="term" value="F:zinc ion binding"/>
    <property type="evidence" value="ECO:0007669"/>
    <property type="project" value="TreeGrafter"/>
</dbReference>
<dbReference type="PANTHER" id="PTHR33202:SF6">
    <property type="entry name" value="ZINC UPTAKE REGULATION PROTEIN"/>
    <property type="match status" value="1"/>
</dbReference>
<keyword evidence="5" id="KW-0238">DNA-binding</keyword>
<dbReference type="AlphaFoldDB" id="A0A0N7LYU4"/>
<dbReference type="RefSeq" id="WP_058246163.1">
    <property type="nucleotide sequence ID" value="NZ_CYSE01000001.1"/>
</dbReference>
<comment type="similarity">
    <text evidence="1">Belongs to the Fur family.</text>
</comment>
<dbReference type="GO" id="GO:0000976">
    <property type="term" value="F:transcription cis-regulatory region binding"/>
    <property type="evidence" value="ECO:0007669"/>
    <property type="project" value="TreeGrafter"/>
</dbReference>
<dbReference type="InterPro" id="IPR036388">
    <property type="entry name" value="WH-like_DNA-bd_sf"/>
</dbReference>
<keyword evidence="7" id="KW-0479">Metal-binding</keyword>
<proteinExistence type="inferred from homology"/>
<protein>
    <submittedName>
        <fullName evidence="8">Zinc uptake regulation protein</fullName>
    </submittedName>
</protein>
<dbReference type="PANTHER" id="PTHR33202">
    <property type="entry name" value="ZINC UPTAKE REGULATION PROTEIN"/>
    <property type="match status" value="1"/>
</dbReference>
<dbReference type="GO" id="GO:0003700">
    <property type="term" value="F:DNA-binding transcription factor activity"/>
    <property type="evidence" value="ECO:0007669"/>
    <property type="project" value="InterPro"/>
</dbReference>